<dbReference type="KEGG" id="vsy:K08M4_27660"/>
<name>A0AA34XPM6_9VIBR</name>
<evidence type="ECO:0000313" key="2">
    <source>
        <dbReference type="Proteomes" id="UP000194136"/>
    </source>
</evidence>
<dbReference type="EMBL" id="CP017916">
    <property type="protein sequence ID" value="ARP39457.1"/>
    <property type="molecule type" value="Genomic_DNA"/>
</dbReference>
<keyword evidence="2" id="KW-1185">Reference proteome</keyword>
<dbReference type="InterPro" id="IPR041492">
    <property type="entry name" value="HAD_2"/>
</dbReference>
<sequence length="649" mass="75833">MNIDKTTLSDSIEYLLSDFFDTVVSRNCHPEEVKMRWCSKIIDIFNLDIDTQQLYDIRIKCEAAICQSNLDKSGELEFKYNELLALMLNILRTNLSLNLSKELFLSLSKKIELDIEKNVQHLNKDVVRFFEKNKKNNTKIYIISDFYMDADFIQELAKHHCISHLIDEYFTSADFLKTKRSGNLYDAILKERNIKPTSAYMIGDNIHSDVDMSRMRDIHALHIPRDFSHYEKSLKIAKHNPKVKKNLLKTLRAKEFDFYWMAIPLFIFIAKLHNRLIQDQAKNVIFLAREGEFLKEIFDIYNESYPIAGIKTHYMYASRRGTYLPSLRPLKDEDFSKLLNQYSDMSLNVFIDSLGLADFLPELESDLKHINFTIPQTDFKNSAALLQLLESKSFKKVYEEERKNRRQYLESYVDKLVGKEDLYLVDVGWKGSIQDNIHSALNRPVTGYYCGILRGAHSTSENNKHGLLFHEMANEENLDSVYNEFRASYEVFCSASHGSLIEYTSAPKFGILEENEAELKIFSKHIRPLQLNLRKLLEELIYMKNNNALSISEIEAILKPVYEKSVFLPKTSEMNSFAKLEHYENFGVFEFSSFDAGSSNRLTYIKSLVSNPKHTVGREWWKPLGFKNNRCGFLKYPYFMFKKSIMSKK</sequence>
<dbReference type="SUPFAM" id="SSF56784">
    <property type="entry name" value="HAD-like"/>
    <property type="match status" value="1"/>
</dbReference>
<evidence type="ECO:0008006" key="3">
    <source>
        <dbReference type="Google" id="ProtNLM"/>
    </source>
</evidence>
<dbReference type="InterPro" id="IPR023214">
    <property type="entry name" value="HAD_sf"/>
</dbReference>
<dbReference type="Pfam" id="PF13419">
    <property type="entry name" value="HAD_2"/>
    <property type="match status" value="1"/>
</dbReference>
<dbReference type="RefSeq" id="WP_086050220.1">
    <property type="nucleotide sequence ID" value="NZ_CP017916.1"/>
</dbReference>
<accession>A0AA34XPM6</accession>
<reference evidence="1 2" key="1">
    <citation type="submission" date="2016-10" db="EMBL/GenBank/DDBJ databases">
        <title>The High Quality Genome of Vibrio splendidus K08M4.</title>
        <authorList>
            <person name="Wendling C."/>
            <person name="Chibani C.M."/>
            <person name="Hertel R."/>
            <person name="Sproer C."/>
            <person name="Bunk B."/>
            <person name="Overmann J."/>
            <person name="Roth O."/>
            <person name="Liesegang H."/>
        </authorList>
    </citation>
    <scope>NUCLEOTIDE SEQUENCE [LARGE SCALE GENOMIC DNA]</scope>
    <source>
        <strain evidence="1 2">K08M4</strain>
    </source>
</reference>
<dbReference type="AlphaFoldDB" id="A0AA34XPM6"/>
<dbReference type="InterPro" id="IPR036412">
    <property type="entry name" value="HAD-like_sf"/>
</dbReference>
<gene>
    <name evidence="1" type="ORF">K08M4_27660</name>
</gene>
<organism evidence="1 2">
    <name type="scientific">Vibrio syngnathi</name>
    <dbReference type="NCBI Taxonomy" id="3034029"/>
    <lineage>
        <taxon>Bacteria</taxon>
        <taxon>Pseudomonadati</taxon>
        <taxon>Pseudomonadota</taxon>
        <taxon>Gammaproteobacteria</taxon>
        <taxon>Vibrionales</taxon>
        <taxon>Vibrionaceae</taxon>
        <taxon>Vibrio</taxon>
    </lineage>
</organism>
<dbReference type="CDD" id="cd01427">
    <property type="entry name" value="HAD_like"/>
    <property type="match status" value="1"/>
</dbReference>
<dbReference type="Gene3D" id="3.40.50.1000">
    <property type="entry name" value="HAD superfamily/HAD-like"/>
    <property type="match status" value="1"/>
</dbReference>
<proteinExistence type="predicted"/>
<dbReference type="Proteomes" id="UP000194136">
    <property type="component" value="Chromosome 1"/>
</dbReference>
<protein>
    <recommendedName>
        <fullName evidence="3">HAD family hydrolase</fullName>
    </recommendedName>
</protein>
<evidence type="ECO:0000313" key="1">
    <source>
        <dbReference type="EMBL" id="ARP39457.1"/>
    </source>
</evidence>